<dbReference type="InterPro" id="IPR018062">
    <property type="entry name" value="HTH_AraC-typ_CS"/>
</dbReference>
<evidence type="ECO:0000256" key="2">
    <source>
        <dbReference type="ARBA" id="ARBA00023125"/>
    </source>
</evidence>
<dbReference type="SUPFAM" id="SSF46689">
    <property type="entry name" value="Homeodomain-like"/>
    <property type="match status" value="2"/>
</dbReference>
<feature type="domain" description="HTH araC/xylS-type" evidence="4">
    <location>
        <begin position="214"/>
        <end position="312"/>
    </location>
</feature>
<dbReference type="Proteomes" id="UP001596364">
    <property type="component" value="Unassembled WGS sequence"/>
</dbReference>
<dbReference type="EMBL" id="JBHSUS010000001">
    <property type="protein sequence ID" value="MFC6440765.1"/>
    <property type="molecule type" value="Genomic_DNA"/>
</dbReference>
<protein>
    <submittedName>
        <fullName evidence="5">AraC family transcriptional regulator N-terminal domain-containing protein</fullName>
    </submittedName>
</protein>
<dbReference type="Pfam" id="PF12833">
    <property type="entry name" value="HTH_18"/>
    <property type="match status" value="1"/>
</dbReference>
<dbReference type="PANTHER" id="PTHR43436:SF1">
    <property type="entry name" value="TRANSCRIPTIONAL REGULATORY PROTEIN"/>
    <property type="match status" value="1"/>
</dbReference>
<name>A0ABW1XPT3_9ALTE</name>
<keyword evidence="6" id="KW-1185">Reference proteome</keyword>
<dbReference type="Pfam" id="PF06719">
    <property type="entry name" value="AraC_N"/>
    <property type="match status" value="1"/>
</dbReference>
<dbReference type="SMART" id="SM00342">
    <property type="entry name" value="HTH_ARAC"/>
    <property type="match status" value="1"/>
</dbReference>
<dbReference type="InterPro" id="IPR018060">
    <property type="entry name" value="HTH_AraC"/>
</dbReference>
<dbReference type="RefSeq" id="WP_131259779.1">
    <property type="nucleotide sequence ID" value="NZ_JBHSUS010000001.1"/>
</dbReference>
<keyword evidence="3" id="KW-0804">Transcription</keyword>
<dbReference type="InterPro" id="IPR009594">
    <property type="entry name" value="Tscrpt_reg_HTH_AraC_N"/>
</dbReference>
<keyword evidence="2" id="KW-0238">DNA-binding</keyword>
<proteinExistence type="predicted"/>
<dbReference type="PANTHER" id="PTHR43436">
    <property type="entry name" value="ARAC-FAMILY TRANSCRIPTIONAL REGULATOR"/>
    <property type="match status" value="1"/>
</dbReference>
<gene>
    <name evidence="5" type="ORF">ACFP85_11485</name>
</gene>
<dbReference type="PROSITE" id="PS01124">
    <property type="entry name" value="HTH_ARAC_FAMILY_2"/>
    <property type="match status" value="1"/>
</dbReference>
<dbReference type="PROSITE" id="PS00041">
    <property type="entry name" value="HTH_ARAC_FAMILY_1"/>
    <property type="match status" value="1"/>
</dbReference>
<evidence type="ECO:0000256" key="3">
    <source>
        <dbReference type="ARBA" id="ARBA00023163"/>
    </source>
</evidence>
<evidence type="ECO:0000313" key="6">
    <source>
        <dbReference type="Proteomes" id="UP001596364"/>
    </source>
</evidence>
<dbReference type="Gene3D" id="1.10.10.60">
    <property type="entry name" value="Homeodomain-like"/>
    <property type="match status" value="2"/>
</dbReference>
<keyword evidence="1" id="KW-0805">Transcription regulation</keyword>
<dbReference type="InterPro" id="IPR009057">
    <property type="entry name" value="Homeodomain-like_sf"/>
</dbReference>
<sequence length="313" mass="34632">MSLNPANVICFCDPREQAVLPEPADLARLTQLLAGFAPYDGNFNVMDGTLHVVRASGVQAEQTHSHSEPSLCIVPQGAKSVALAQGGFEYDHKKMVVYAAQVPIRARVTRASPTEPFYCLVIPLNAKRLNELVLKVFPNGAPMGSKSRAVYVGDASAQIVKSACRLIELIAAQDNPDLLVPHTIDEILFRLLRSSAGAAIAQIGIRDSHMEKVSKSLHWLRQHYDQPFKVEELAQFAGMSVSSFHNHFKDITSMTPLQYQKVLRLQEARRLLQGRIMDITRVAYSVGYTSASQFSREYTREFGVAPSKDVVSH</sequence>
<accession>A0ABW1XPT3</accession>
<evidence type="ECO:0000256" key="1">
    <source>
        <dbReference type="ARBA" id="ARBA00023015"/>
    </source>
</evidence>
<comment type="caution">
    <text evidence="5">The sequence shown here is derived from an EMBL/GenBank/DDBJ whole genome shotgun (WGS) entry which is preliminary data.</text>
</comment>
<evidence type="ECO:0000259" key="4">
    <source>
        <dbReference type="PROSITE" id="PS01124"/>
    </source>
</evidence>
<reference evidence="6" key="1">
    <citation type="journal article" date="2019" name="Int. J. Syst. Evol. Microbiol.">
        <title>The Global Catalogue of Microorganisms (GCM) 10K type strain sequencing project: providing services to taxonomists for standard genome sequencing and annotation.</title>
        <authorList>
            <consortium name="The Broad Institute Genomics Platform"/>
            <consortium name="The Broad Institute Genome Sequencing Center for Infectious Disease"/>
            <person name="Wu L."/>
            <person name="Ma J."/>
        </authorList>
    </citation>
    <scope>NUCLEOTIDE SEQUENCE [LARGE SCALE GENOMIC DNA]</scope>
    <source>
        <strain evidence="6">CGMCC 1.16031</strain>
    </source>
</reference>
<evidence type="ECO:0000313" key="5">
    <source>
        <dbReference type="EMBL" id="MFC6440765.1"/>
    </source>
</evidence>
<organism evidence="5 6">
    <name type="scientific">Pseudobowmanella zhangzhouensis</name>
    <dbReference type="NCBI Taxonomy" id="1537679"/>
    <lineage>
        <taxon>Bacteria</taxon>
        <taxon>Pseudomonadati</taxon>
        <taxon>Pseudomonadota</taxon>
        <taxon>Gammaproteobacteria</taxon>
        <taxon>Alteromonadales</taxon>
        <taxon>Alteromonadaceae</taxon>
    </lineage>
</organism>